<reference evidence="3" key="2">
    <citation type="submission" date="2025-08" db="UniProtKB">
        <authorList>
            <consortium name="RefSeq"/>
        </authorList>
    </citation>
    <scope>IDENTIFICATION</scope>
    <source>
        <tissue evidence="3">Leaf</tissue>
    </source>
</reference>
<reference evidence="2" key="1">
    <citation type="journal article" date="2014" name="Nat. Commun.">
        <title>The emerging biofuel crop Camelina sativa retains a highly undifferentiated hexaploid genome structure.</title>
        <authorList>
            <person name="Kagale S."/>
            <person name="Koh C."/>
            <person name="Nixon J."/>
            <person name="Bollina V."/>
            <person name="Clarke W.E."/>
            <person name="Tuteja R."/>
            <person name="Spillane C."/>
            <person name="Robinson S.J."/>
            <person name="Links M.G."/>
            <person name="Clarke C."/>
            <person name="Higgins E.E."/>
            <person name="Huebert T."/>
            <person name="Sharpe A.G."/>
            <person name="Parkin I.A."/>
        </authorList>
    </citation>
    <scope>NUCLEOTIDE SEQUENCE [LARGE SCALE GENOMIC DNA]</scope>
    <source>
        <strain evidence="2">cv. DH55</strain>
    </source>
</reference>
<feature type="region of interest" description="Disordered" evidence="1">
    <location>
        <begin position="84"/>
        <end position="131"/>
    </location>
</feature>
<keyword evidence="2" id="KW-1185">Reference proteome</keyword>
<evidence type="ECO:0000313" key="3">
    <source>
        <dbReference type="RefSeq" id="XP_010476610.1"/>
    </source>
</evidence>
<protein>
    <submittedName>
        <fullName evidence="3">Uncharacterized protein LOC104755838</fullName>
    </submittedName>
</protein>
<dbReference type="Proteomes" id="UP000694864">
    <property type="component" value="Chromosome 17"/>
</dbReference>
<feature type="compositionally biased region" description="Gly residues" evidence="1">
    <location>
        <begin position="106"/>
        <end position="131"/>
    </location>
</feature>
<dbReference type="GeneID" id="104755838"/>
<accession>A0ABM0WV43</accession>
<dbReference type="RefSeq" id="XP_010476610.1">
    <property type="nucleotide sequence ID" value="XM_010478308.2"/>
</dbReference>
<evidence type="ECO:0000313" key="2">
    <source>
        <dbReference type="Proteomes" id="UP000694864"/>
    </source>
</evidence>
<gene>
    <name evidence="3" type="primary">LOC104755838</name>
</gene>
<sequence>MFTDCKIPKTSQISDGQIKNEIRRWIRRSQGGELLVLIAGDEDYLVVLEELRASGKDLHVFLIYPENGTHKVIRRFEVEGRESLEDFLSEAQGGTSGDDDDESGDGDGSGGGGGGSGSKKGGGGSKGFRDT</sequence>
<name>A0ABM0WV43_CAMSA</name>
<organism evidence="2 3">
    <name type="scientific">Camelina sativa</name>
    <name type="common">False flax</name>
    <name type="synonym">Myagrum sativum</name>
    <dbReference type="NCBI Taxonomy" id="90675"/>
    <lineage>
        <taxon>Eukaryota</taxon>
        <taxon>Viridiplantae</taxon>
        <taxon>Streptophyta</taxon>
        <taxon>Embryophyta</taxon>
        <taxon>Tracheophyta</taxon>
        <taxon>Spermatophyta</taxon>
        <taxon>Magnoliopsida</taxon>
        <taxon>eudicotyledons</taxon>
        <taxon>Gunneridae</taxon>
        <taxon>Pentapetalae</taxon>
        <taxon>rosids</taxon>
        <taxon>malvids</taxon>
        <taxon>Brassicales</taxon>
        <taxon>Brassicaceae</taxon>
        <taxon>Camelineae</taxon>
        <taxon>Camelina</taxon>
    </lineage>
</organism>
<evidence type="ECO:0000256" key="1">
    <source>
        <dbReference type="SAM" id="MobiDB-lite"/>
    </source>
</evidence>
<proteinExistence type="predicted"/>